<dbReference type="EMBL" id="JAHXZJ010000374">
    <property type="protein sequence ID" value="KAH0561095.1"/>
    <property type="molecule type" value="Genomic_DNA"/>
</dbReference>
<keyword evidence="2" id="KW-0862">Zinc</keyword>
<name>A0AAV7IHF5_COTGL</name>
<dbReference type="GO" id="GO:0004190">
    <property type="term" value="F:aspartic-type endopeptidase activity"/>
    <property type="evidence" value="ECO:0007669"/>
    <property type="project" value="InterPro"/>
</dbReference>
<dbReference type="SMART" id="SM00343">
    <property type="entry name" value="ZnF_C2HC"/>
    <property type="match status" value="2"/>
</dbReference>
<dbReference type="GO" id="GO:0006508">
    <property type="term" value="P:proteolysis"/>
    <property type="evidence" value="ECO:0007669"/>
    <property type="project" value="InterPro"/>
</dbReference>
<evidence type="ECO:0000256" key="1">
    <source>
        <dbReference type="ARBA" id="ARBA00022801"/>
    </source>
</evidence>
<protein>
    <recommendedName>
        <fullName evidence="8">CCHC-type domain-containing protein</fullName>
    </recommendedName>
</protein>
<dbReference type="CDD" id="cd00303">
    <property type="entry name" value="retropepsin_like"/>
    <property type="match status" value="1"/>
</dbReference>
<gene>
    <name evidence="6" type="ORF">KQX54_012851</name>
</gene>
<feature type="region of interest" description="Disordered" evidence="3">
    <location>
        <begin position="278"/>
        <end position="299"/>
    </location>
</feature>
<dbReference type="GO" id="GO:0003676">
    <property type="term" value="F:nucleic acid binding"/>
    <property type="evidence" value="ECO:0007669"/>
    <property type="project" value="InterPro"/>
</dbReference>
<sequence length="575" mass="64622">ANFECIQYKAENLLIELPLRQTPRQFTRRDNNSPLDSNQHSEMGRFLRALNTVMKQMPDPSQRPQTPNWPIQTSWQMPQSKQRIQSSEKTFGPNMNSSQSPVKSVVPRTDGNMRRCMNCGQIGHLASFCDNDRVPFCYKCKTVGHENKDCPQYPPEPRRGEDGCKLDETLLSSPSEPTNLVEDPPEGIARSQSGNTQQSTLDKPSYTVEKPAVATESLKSSQFVHDDSKIALDLTSPITACILMGFDSDSDPEDEDEEYFELRQRLFCVQRLDYVGSEEKLDTEGTPGPENDGKSDSGEAVAEEAEMMNVALDKDPEDDDDSIDIFAEMLFFRELVEDEELHFSNSSEPRSSKEFIIQTNIYAEPSKNLVEFLAALQASTAPVMSPLSPNVISRIKCEEPRKLIRVLAEVMIARHKIEALIDTGSDRTFIDSSLAEILRLHAVEHARANSSLVRGTVIGDGHVVHSSERFAVKMTLGDVEGLIWVNVLPGLPRKLILGNDTSDNFKLFVDFATLRCGSRLSTVEYDLQQIDSSQAQFKSLEQHHTAQANQDEFQAFLDEQFKKLDSYERGLTDLV</sequence>
<feature type="domain" description="Peptidase A2" evidence="5">
    <location>
        <begin position="417"/>
        <end position="501"/>
    </location>
</feature>
<dbReference type="InterPro" id="IPR001995">
    <property type="entry name" value="Peptidase_A2_cat"/>
</dbReference>
<dbReference type="GO" id="GO:0008270">
    <property type="term" value="F:zinc ion binding"/>
    <property type="evidence" value="ECO:0007669"/>
    <property type="project" value="UniProtKB-KW"/>
</dbReference>
<dbReference type="InterPro" id="IPR021109">
    <property type="entry name" value="Peptidase_aspartic_dom_sf"/>
</dbReference>
<dbReference type="Proteomes" id="UP000826195">
    <property type="component" value="Unassembled WGS sequence"/>
</dbReference>
<feature type="region of interest" description="Disordered" evidence="3">
    <location>
        <begin position="148"/>
        <end position="206"/>
    </location>
</feature>
<evidence type="ECO:0008006" key="8">
    <source>
        <dbReference type="Google" id="ProtNLM"/>
    </source>
</evidence>
<feature type="non-terminal residue" evidence="6">
    <location>
        <position position="1"/>
    </location>
</feature>
<reference evidence="6 7" key="1">
    <citation type="journal article" date="2021" name="J. Hered.">
        <title>A chromosome-level genome assembly of the parasitoid wasp, Cotesia glomerata (Hymenoptera: Braconidae).</title>
        <authorList>
            <person name="Pinto B.J."/>
            <person name="Weis J.J."/>
            <person name="Gamble T."/>
            <person name="Ode P.J."/>
            <person name="Paul R."/>
            <person name="Zaspel J.M."/>
        </authorList>
    </citation>
    <scope>NUCLEOTIDE SEQUENCE [LARGE SCALE GENOMIC DNA]</scope>
    <source>
        <strain evidence="6">CgM1</strain>
    </source>
</reference>
<evidence type="ECO:0000259" key="5">
    <source>
        <dbReference type="PROSITE" id="PS50175"/>
    </source>
</evidence>
<feature type="compositionally biased region" description="Basic and acidic residues" evidence="3">
    <location>
        <begin position="156"/>
        <end position="168"/>
    </location>
</feature>
<dbReference type="PROSITE" id="PS00141">
    <property type="entry name" value="ASP_PROTEASE"/>
    <property type="match status" value="1"/>
</dbReference>
<feature type="compositionally biased region" description="Polar residues" evidence="3">
    <location>
        <begin position="190"/>
        <end position="202"/>
    </location>
</feature>
<dbReference type="Gene3D" id="4.10.60.10">
    <property type="entry name" value="Zinc finger, CCHC-type"/>
    <property type="match status" value="1"/>
</dbReference>
<evidence type="ECO:0000256" key="3">
    <source>
        <dbReference type="SAM" id="MobiDB-lite"/>
    </source>
</evidence>
<feature type="domain" description="CCHC-type" evidence="4">
    <location>
        <begin position="114"/>
        <end position="129"/>
    </location>
</feature>
<dbReference type="InterPro" id="IPR001878">
    <property type="entry name" value="Znf_CCHC"/>
</dbReference>
<evidence type="ECO:0000313" key="7">
    <source>
        <dbReference type="Proteomes" id="UP000826195"/>
    </source>
</evidence>
<dbReference type="SUPFAM" id="SSF57756">
    <property type="entry name" value="Retrovirus zinc finger-like domains"/>
    <property type="match status" value="1"/>
</dbReference>
<evidence type="ECO:0000256" key="2">
    <source>
        <dbReference type="PROSITE-ProRule" id="PRU00047"/>
    </source>
</evidence>
<dbReference type="SUPFAM" id="SSF50630">
    <property type="entry name" value="Acid proteases"/>
    <property type="match status" value="1"/>
</dbReference>
<dbReference type="InterPro" id="IPR036875">
    <property type="entry name" value="Znf_CCHC_sf"/>
</dbReference>
<keyword evidence="7" id="KW-1185">Reference proteome</keyword>
<comment type="caution">
    <text evidence="6">The sequence shown here is derived from an EMBL/GenBank/DDBJ whole genome shotgun (WGS) entry which is preliminary data.</text>
</comment>
<keyword evidence="1" id="KW-0378">Hydrolase</keyword>
<accession>A0AAV7IHF5</accession>
<proteinExistence type="predicted"/>
<feature type="domain" description="CCHC-type" evidence="4">
    <location>
        <begin position="137"/>
        <end position="152"/>
    </location>
</feature>
<dbReference type="PROSITE" id="PS50175">
    <property type="entry name" value="ASP_PROT_RETROV"/>
    <property type="match status" value="1"/>
</dbReference>
<keyword evidence="2" id="KW-0479">Metal-binding</keyword>
<dbReference type="PROSITE" id="PS50158">
    <property type="entry name" value="ZF_CCHC"/>
    <property type="match status" value="2"/>
</dbReference>
<keyword evidence="2" id="KW-0863">Zinc-finger</keyword>
<evidence type="ECO:0000313" key="6">
    <source>
        <dbReference type="EMBL" id="KAH0561095.1"/>
    </source>
</evidence>
<organism evidence="6 7">
    <name type="scientific">Cotesia glomerata</name>
    <name type="common">Lepidopteran parasitic wasp</name>
    <name type="synonym">Apanteles glomeratus</name>
    <dbReference type="NCBI Taxonomy" id="32391"/>
    <lineage>
        <taxon>Eukaryota</taxon>
        <taxon>Metazoa</taxon>
        <taxon>Ecdysozoa</taxon>
        <taxon>Arthropoda</taxon>
        <taxon>Hexapoda</taxon>
        <taxon>Insecta</taxon>
        <taxon>Pterygota</taxon>
        <taxon>Neoptera</taxon>
        <taxon>Endopterygota</taxon>
        <taxon>Hymenoptera</taxon>
        <taxon>Apocrita</taxon>
        <taxon>Ichneumonoidea</taxon>
        <taxon>Braconidae</taxon>
        <taxon>Microgastrinae</taxon>
        <taxon>Cotesia</taxon>
    </lineage>
</organism>
<dbReference type="Pfam" id="PF13650">
    <property type="entry name" value="Asp_protease_2"/>
    <property type="match status" value="1"/>
</dbReference>
<dbReference type="AlphaFoldDB" id="A0AAV7IHF5"/>
<dbReference type="InterPro" id="IPR001969">
    <property type="entry name" value="Aspartic_peptidase_AS"/>
</dbReference>
<evidence type="ECO:0000259" key="4">
    <source>
        <dbReference type="PROSITE" id="PS50158"/>
    </source>
</evidence>
<dbReference type="Gene3D" id="2.40.70.10">
    <property type="entry name" value="Acid Proteases"/>
    <property type="match status" value="1"/>
</dbReference>